<comment type="caution">
    <text evidence="1">The sequence shown here is derived from an EMBL/GenBank/DDBJ whole genome shotgun (WGS) entry which is preliminary data.</text>
</comment>
<dbReference type="EMBL" id="BBJU01000019">
    <property type="protein sequence ID" value="GAK71673.1"/>
    <property type="molecule type" value="Genomic_DNA"/>
</dbReference>
<name>A0A081CYC7_9HYPH</name>
<proteinExistence type="predicted"/>
<accession>A0A081CYC7</accession>
<sequence length="56" mass="6115">MVLSTIGKVDDVDLRFAKPVVQLDILLMAKLSLSENIWISIAIFAVAEGSSVRGKR</sequence>
<gene>
    <name evidence="1" type="ORF">RRU01S_19_00780</name>
</gene>
<dbReference type="AlphaFoldDB" id="A0A081CYC7"/>
<dbReference type="Proteomes" id="UP000028701">
    <property type="component" value="Unassembled WGS sequence"/>
</dbReference>
<organism evidence="1 2">
    <name type="scientific">Agrobacterium rubi TR3 = NBRC 13261</name>
    <dbReference type="NCBI Taxonomy" id="1368415"/>
    <lineage>
        <taxon>Bacteria</taxon>
        <taxon>Pseudomonadati</taxon>
        <taxon>Pseudomonadota</taxon>
        <taxon>Alphaproteobacteria</taxon>
        <taxon>Hyphomicrobiales</taxon>
        <taxon>Rhizobiaceae</taxon>
        <taxon>Rhizobium/Agrobacterium group</taxon>
        <taxon>Agrobacterium</taxon>
    </lineage>
</organism>
<reference evidence="1 2" key="1">
    <citation type="submission" date="2014-08" db="EMBL/GenBank/DDBJ databases">
        <title>Whole genome shotgun sequence of Rhizobium rubi NBRC 13261.</title>
        <authorList>
            <person name="Katano-Makiyama Y."/>
            <person name="Hosoyama A."/>
            <person name="Hashimoto M."/>
            <person name="Hosoyama Y."/>
            <person name="Noguchi M."/>
            <person name="Tsuchikane K."/>
            <person name="Uohara A."/>
            <person name="Ohji S."/>
            <person name="Ichikawa N."/>
            <person name="Kimura A."/>
            <person name="Yamazoe A."/>
            <person name="Fujita N."/>
        </authorList>
    </citation>
    <scope>NUCLEOTIDE SEQUENCE [LARGE SCALE GENOMIC DNA]</scope>
    <source>
        <strain evidence="1 2">NBRC 13261</strain>
    </source>
</reference>
<protein>
    <submittedName>
        <fullName evidence="1">Uncharacterized protein</fullName>
    </submittedName>
</protein>
<evidence type="ECO:0000313" key="1">
    <source>
        <dbReference type="EMBL" id="GAK71673.1"/>
    </source>
</evidence>
<evidence type="ECO:0000313" key="2">
    <source>
        <dbReference type="Proteomes" id="UP000028701"/>
    </source>
</evidence>